<keyword evidence="1" id="KW-0472">Membrane</keyword>
<organism evidence="2 3">
    <name type="scientific">Saccharomonospora glauca K62</name>
    <dbReference type="NCBI Taxonomy" id="928724"/>
    <lineage>
        <taxon>Bacteria</taxon>
        <taxon>Bacillati</taxon>
        <taxon>Actinomycetota</taxon>
        <taxon>Actinomycetes</taxon>
        <taxon>Pseudonocardiales</taxon>
        <taxon>Pseudonocardiaceae</taxon>
        <taxon>Saccharomonospora</taxon>
    </lineage>
</organism>
<reference evidence="2 3" key="1">
    <citation type="submission" date="2011-09" db="EMBL/GenBank/DDBJ databases">
        <authorList>
            <consortium name="US DOE Joint Genome Institute (JGI-PGF)"/>
            <person name="Lucas S."/>
            <person name="Han J."/>
            <person name="Lapidus A."/>
            <person name="Cheng J.-F."/>
            <person name="Goodwin L."/>
            <person name="Pitluck S."/>
            <person name="Peters L."/>
            <person name="Land M.L."/>
            <person name="Hauser L."/>
            <person name="Brambilla E."/>
            <person name="Klenk H.-P."/>
            <person name="Woyke T.J."/>
        </authorList>
    </citation>
    <scope>NUCLEOTIDE SEQUENCE [LARGE SCALE GENOMIC DNA]</scope>
    <source>
        <strain evidence="2 3">K62</strain>
    </source>
</reference>
<protein>
    <submittedName>
        <fullName evidence="2">Uncharacterized protein</fullName>
    </submittedName>
</protein>
<evidence type="ECO:0000313" key="3">
    <source>
        <dbReference type="Proteomes" id="UP000005087"/>
    </source>
</evidence>
<proteinExistence type="predicted"/>
<accession>I1D0I7</accession>
<dbReference type="AlphaFoldDB" id="I1D0I7"/>
<keyword evidence="3" id="KW-1185">Reference proteome</keyword>
<feature type="transmembrane region" description="Helical" evidence="1">
    <location>
        <begin position="90"/>
        <end position="113"/>
    </location>
</feature>
<evidence type="ECO:0000313" key="2">
    <source>
        <dbReference type="EMBL" id="EIE98461.1"/>
    </source>
</evidence>
<dbReference type="OrthoDB" id="3684018at2"/>
<dbReference type="RefSeq" id="WP_005463164.1">
    <property type="nucleotide sequence ID" value="NZ_CM001484.1"/>
</dbReference>
<keyword evidence="1" id="KW-1133">Transmembrane helix</keyword>
<gene>
    <name evidence="2" type="ORF">SacglDRAFT_01542</name>
</gene>
<feature type="transmembrane region" description="Helical" evidence="1">
    <location>
        <begin position="119"/>
        <end position="140"/>
    </location>
</feature>
<dbReference type="EMBL" id="CM001484">
    <property type="protein sequence ID" value="EIE98461.1"/>
    <property type="molecule type" value="Genomic_DNA"/>
</dbReference>
<sequence length="275" mass="28287">MLLPTTVPGVVDPHTARLLQPRWARARTALSIALLACPWAITALCVIAAAIVGATSGSVMWSVVAAVGAGVPAVVLAGSVHRLLFHPPRWVRSAAVGCGTQLVLGVLPAVGAAASAEGAGAMVAVVVLPLSLTAVVVAVVSASRAMRTLLTPVSWELGATPFTVALRARLHDTGMLTGEVSLGTWGIAWTARRHRAVGRGAVAFHAVREAHATTLPDTAGPTPWLSLSDGSTARMTPGPVVVLDTESGTVTLPVDDPRLFVAMLNARLAVRNDAW</sequence>
<dbReference type="Proteomes" id="UP000005087">
    <property type="component" value="Chromosome"/>
</dbReference>
<name>I1D0I7_9PSEU</name>
<dbReference type="eggNOG" id="ENOG5031YAY">
    <property type="taxonomic scope" value="Bacteria"/>
</dbReference>
<keyword evidence="1" id="KW-0812">Transmembrane</keyword>
<dbReference type="HOGENOM" id="CLU_1011533_0_0_11"/>
<feature type="transmembrane region" description="Helical" evidence="1">
    <location>
        <begin position="29"/>
        <end position="53"/>
    </location>
</feature>
<reference evidence="3" key="2">
    <citation type="submission" date="2012-01" db="EMBL/GenBank/DDBJ databases">
        <title>Noncontiguous Finished sequence of chromosome of Saccharomonospora glauca K62.</title>
        <authorList>
            <consortium name="US DOE Joint Genome Institute"/>
            <person name="Lucas S."/>
            <person name="Han J."/>
            <person name="Lapidus A."/>
            <person name="Cheng J.-F."/>
            <person name="Goodwin L."/>
            <person name="Pitluck S."/>
            <person name="Peters L."/>
            <person name="Mikhailova N."/>
            <person name="Held B."/>
            <person name="Detter J.C."/>
            <person name="Han C."/>
            <person name="Tapia R."/>
            <person name="Land M."/>
            <person name="Hauser L."/>
            <person name="Kyrpides N."/>
            <person name="Ivanova N."/>
            <person name="Pagani I."/>
            <person name="Brambilla E.-M."/>
            <person name="Klenk H.-P."/>
            <person name="Woyke T."/>
        </authorList>
    </citation>
    <scope>NUCLEOTIDE SEQUENCE [LARGE SCALE GENOMIC DNA]</scope>
    <source>
        <strain evidence="3">K62</strain>
    </source>
</reference>
<feature type="transmembrane region" description="Helical" evidence="1">
    <location>
        <begin position="59"/>
        <end position="78"/>
    </location>
</feature>
<evidence type="ECO:0000256" key="1">
    <source>
        <dbReference type="SAM" id="Phobius"/>
    </source>
</evidence>